<dbReference type="EMBL" id="JABSTQ010010800">
    <property type="protein sequence ID" value="KAG0417793.1"/>
    <property type="molecule type" value="Genomic_DNA"/>
</dbReference>
<keyword evidence="2" id="KW-1185">Reference proteome</keyword>
<evidence type="ECO:0000313" key="2">
    <source>
        <dbReference type="Proteomes" id="UP000805193"/>
    </source>
</evidence>
<gene>
    <name evidence="1" type="ORF">HPB47_005356</name>
</gene>
<accession>A0AC60PD68</accession>
<proteinExistence type="predicted"/>
<sequence length="397" mass="43267">MYEDRASNDLRACKRQGPTLKLTSFMSKVPKVSSPPQPFDLQTIARRTAPAPRTTANVEIAQALVTAAVLSFTNAAEDIICPNAMQNILVVSAPSGHNAKTYAGVEAISIGSAIHEGLRSKFTKRPTCLLTEVHPLRGSHPTADKSWAAGGVTRIVQLERENAALKGSIEQLRSEMAELRSARKCEASQPPQAPKPPRDETSIEVPVEAPSVARTAKKRALTKPVRDEGLEEFQTEMRVMLKSLSEVVAKLNAKVDVLDGKFNALEARAAANHDLTLVTDPAFPTRIGNSCSRDTTPDLTFVKNFRKSREERALIQDSSIDLERWATQLKGDVKSATKTVQTDLEIDRMDSRLAHLLEAKKALLGRFAAVTVNHNCSILNSASFKDSTPSRAEQAAI</sequence>
<comment type="caution">
    <text evidence="1">The sequence shown here is derived from an EMBL/GenBank/DDBJ whole genome shotgun (WGS) entry which is preliminary data.</text>
</comment>
<organism evidence="1 2">
    <name type="scientific">Ixodes persulcatus</name>
    <name type="common">Taiga tick</name>
    <dbReference type="NCBI Taxonomy" id="34615"/>
    <lineage>
        <taxon>Eukaryota</taxon>
        <taxon>Metazoa</taxon>
        <taxon>Ecdysozoa</taxon>
        <taxon>Arthropoda</taxon>
        <taxon>Chelicerata</taxon>
        <taxon>Arachnida</taxon>
        <taxon>Acari</taxon>
        <taxon>Parasitiformes</taxon>
        <taxon>Ixodida</taxon>
        <taxon>Ixodoidea</taxon>
        <taxon>Ixodidae</taxon>
        <taxon>Ixodinae</taxon>
        <taxon>Ixodes</taxon>
    </lineage>
</organism>
<reference evidence="1 2" key="1">
    <citation type="journal article" date="2020" name="Cell">
        <title>Large-Scale Comparative Analyses of Tick Genomes Elucidate Their Genetic Diversity and Vector Capacities.</title>
        <authorList>
            <consortium name="Tick Genome and Microbiome Consortium (TIGMIC)"/>
            <person name="Jia N."/>
            <person name="Wang J."/>
            <person name="Shi W."/>
            <person name="Du L."/>
            <person name="Sun Y."/>
            <person name="Zhan W."/>
            <person name="Jiang J.F."/>
            <person name="Wang Q."/>
            <person name="Zhang B."/>
            <person name="Ji P."/>
            <person name="Bell-Sakyi L."/>
            <person name="Cui X.M."/>
            <person name="Yuan T.T."/>
            <person name="Jiang B.G."/>
            <person name="Yang W.F."/>
            <person name="Lam T.T."/>
            <person name="Chang Q.C."/>
            <person name="Ding S.J."/>
            <person name="Wang X.J."/>
            <person name="Zhu J.G."/>
            <person name="Ruan X.D."/>
            <person name="Zhao L."/>
            <person name="Wei J.T."/>
            <person name="Ye R.Z."/>
            <person name="Que T.C."/>
            <person name="Du C.H."/>
            <person name="Zhou Y.H."/>
            <person name="Cheng J.X."/>
            <person name="Dai P.F."/>
            <person name="Guo W.B."/>
            <person name="Han X.H."/>
            <person name="Huang E.J."/>
            <person name="Li L.F."/>
            <person name="Wei W."/>
            <person name="Gao Y.C."/>
            <person name="Liu J.Z."/>
            <person name="Shao H.Z."/>
            <person name="Wang X."/>
            <person name="Wang C.C."/>
            <person name="Yang T.C."/>
            <person name="Huo Q.B."/>
            <person name="Li W."/>
            <person name="Chen H.Y."/>
            <person name="Chen S.E."/>
            <person name="Zhou L.G."/>
            <person name="Ni X.B."/>
            <person name="Tian J.H."/>
            <person name="Sheng Y."/>
            <person name="Liu T."/>
            <person name="Pan Y.S."/>
            <person name="Xia L.Y."/>
            <person name="Li J."/>
            <person name="Zhao F."/>
            <person name="Cao W.C."/>
        </authorList>
    </citation>
    <scope>NUCLEOTIDE SEQUENCE [LARGE SCALE GENOMIC DNA]</scope>
    <source>
        <strain evidence="1">Iper-2018</strain>
    </source>
</reference>
<name>A0AC60PD68_IXOPE</name>
<evidence type="ECO:0000313" key="1">
    <source>
        <dbReference type="EMBL" id="KAG0417793.1"/>
    </source>
</evidence>
<dbReference type="Proteomes" id="UP000805193">
    <property type="component" value="Unassembled WGS sequence"/>
</dbReference>
<protein>
    <submittedName>
        <fullName evidence="1">Uncharacterized protein</fullName>
    </submittedName>
</protein>